<gene>
    <name evidence="2" type="ORF">KPSA3_01256</name>
</gene>
<evidence type="ECO:0000313" key="2">
    <source>
        <dbReference type="EMBL" id="GBH15333.1"/>
    </source>
</evidence>
<reference evidence="2 3" key="1">
    <citation type="submission" date="2018-04" db="EMBL/GenBank/DDBJ databases">
        <title>Draft genome sequence of Pseudomonas syringae pv. actinidiae biovar 3 strains isolated from kiwifruit in Kagawa prefecture.</title>
        <authorList>
            <person name="Tabuchi M."/>
            <person name="Saito M."/>
            <person name="Fujiwara S."/>
            <person name="Sasa N."/>
            <person name="Akimitsu K."/>
            <person name="Gomi K."/>
            <person name="Konishi-Sugita S."/>
            <person name="Hamano K."/>
            <person name="Kataoka I."/>
        </authorList>
    </citation>
    <scope>NUCLEOTIDE SEQUENCE [LARGE SCALE GENOMIC DNA]</scope>
    <source>
        <strain evidence="2 3">MAFF212211</strain>
    </source>
</reference>
<comment type="caution">
    <text evidence="2">The sequence shown here is derived from an EMBL/GenBank/DDBJ whole genome shotgun (WGS) entry which is preliminary data.</text>
</comment>
<evidence type="ECO:0000313" key="3">
    <source>
        <dbReference type="Proteomes" id="UP000248291"/>
    </source>
</evidence>
<feature type="region of interest" description="Disordered" evidence="1">
    <location>
        <begin position="59"/>
        <end position="87"/>
    </location>
</feature>
<protein>
    <submittedName>
        <fullName evidence="2">Histone acetyltransferase</fullName>
    </submittedName>
</protein>
<dbReference type="Proteomes" id="UP000248291">
    <property type="component" value="Unassembled WGS sequence"/>
</dbReference>
<sequence>MADTDKGVCQTNVICPPGPFRAFGSLTARAASRLRMASGDSLSASGRCSTTIWQCSSSSSHRCQVGSPQKASQPSNRNNWSRGASSARIDSSVSRVYDGLSRFSSRSSTVKGDTPATALLTIARRSWAVTLGMSR</sequence>
<feature type="compositionally biased region" description="Polar residues" evidence="1">
    <location>
        <begin position="66"/>
        <end position="87"/>
    </location>
</feature>
<dbReference type="EMBL" id="BGKA01000041">
    <property type="protein sequence ID" value="GBH15333.1"/>
    <property type="molecule type" value="Genomic_DNA"/>
</dbReference>
<name>A0AAN4TJ41_PSESF</name>
<accession>A0AAN4TJ41</accession>
<dbReference type="AlphaFoldDB" id="A0AAN4TJ41"/>
<proteinExistence type="predicted"/>
<evidence type="ECO:0000256" key="1">
    <source>
        <dbReference type="SAM" id="MobiDB-lite"/>
    </source>
</evidence>
<organism evidence="2 3">
    <name type="scientific">Pseudomonas syringae pv. actinidiae</name>
    <dbReference type="NCBI Taxonomy" id="103796"/>
    <lineage>
        <taxon>Bacteria</taxon>
        <taxon>Pseudomonadati</taxon>
        <taxon>Pseudomonadota</taxon>
        <taxon>Gammaproteobacteria</taxon>
        <taxon>Pseudomonadales</taxon>
        <taxon>Pseudomonadaceae</taxon>
        <taxon>Pseudomonas</taxon>
        <taxon>Pseudomonas syringae</taxon>
    </lineage>
</organism>